<evidence type="ECO:0000313" key="2">
    <source>
        <dbReference type="EMBL" id="CDW71608.1"/>
    </source>
</evidence>
<dbReference type="Proteomes" id="UP000039865">
    <property type="component" value="Unassembled WGS sequence"/>
</dbReference>
<keyword evidence="1" id="KW-0812">Transmembrane</keyword>
<dbReference type="InParanoid" id="A0A077ZNW7"/>
<proteinExistence type="predicted"/>
<gene>
    <name evidence="2" type="primary">Contig7969.g8513</name>
    <name evidence="2" type="ORF">STYLEM_555</name>
</gene>
<organism evidence="2 3">
    <name type="scientific">Stylonychia lemnae</name>
    <name type="common">Ciliate</name>
    <dbReference type="NCBI Taxonomy" id="5949"/>
    <lineage>
        <taxon>Eukaryota</taxon>
        <taxon>Sar</taxon>
        <taxon>Alveolata</taxon>
        <taxon>Ciliophora</taxon>
        <taxon>Intramacronucleata</taxon>
        <taxon>Spirotrichea</taxon>
        <taxon>Stichotrichia</taxon>
        <taxon>Sporadotrichida</taxon>
        <taxon>Oxytrichidae</taxon>
        <taxon>Stylonychinae</taxon>
        <taxon>Stylonychia</taxon>
    </lineage>
</organism>
<keyword evidence="3" id="KW-1185">Reference proteome</keyword>
<evidence type="ECO:0000256" key="1">
    <source>
        <dbReference type="SAM" id="Phobius"/>
    </source>
</evidence>
<keyword evidence="1" id="KW-0472">Membrane</keyword>
<dbReference type="EMBL" id="CCKQ01000528">
    <property type="protein sequence ID" value="CDW71608.1"/>
    <property type="molecule type" value="Genomic_DNA"/>
</dbReference>
<name>A0A077ZNW7_STYLE</name>
<accession>A0A077ZNW7</accession>
<sequence>MNFNPSQQYRRSLGLKFLVIPIAYIFLVRGFKVYWLQNDLRYLYKDILKPYHKRIDDNQCIDYRDLKDEFENNKVDEEKSLVLRLQKTVESKMNEGKSVNVKVKDHTNTNESSTDQIHDARTKTEVNVNMIKRF</sequence>
<protein>
    <submittedName>
        <fullName evidence="2">Uncharacterized protein</fullName>
    </submittedName>
</protein>
<keyword evidence="1" id="KW-1133">Transmembrane helix</keyword>
<reference evidence="2 3" key="1">
    <citation type="submission" date="2014-06" db="EMBL/GenBank/DDBJ databases">
        <authorList>
            <person name="Swart Estienne"/>
        </authorList>
    </citation>
    <scope>NUCLEOTIDE SEQUENCE [LARGE SCALE GENOMIC DNA]</scope>
    <source>
        <strain evidence="2 3">130c</strain>
    </source>
</reference>
<feature type="transmembrane region" description="Helical" evidence="1">
    <location>
        <begin position="12"/>
        <end position="31"/>
    </location>
</feature>
<dbReference type="AlphaFoldDB" id="A0A077ZNW7"/>
<evidence type="ECO:0000313" key="3">
    <source>
        <dbReference type="Proteomes" id="UP000039865"/>
    </source>
</evidence>